<feature type="non-terminal residue" evidence="2">
    <location>
        <position position="82"/>
    </location>
</feature>
<dbReference type="EMBL" id="BDIP01007946">
    <property type="protein sequence ID" value="GCA64637.1"/>
    <property type="molecule type" value="Genomic_DNA"/>
</dbReference>
<reference evidence="2 3" key="1">
    <citation type="journal article" date="2018" name="PLoS ONE">
        <title>The draft genome of Kipferlia bialata reveals reductive genome evolution in fornicate parasites.</title>
        <authorList>
            <person name="Tanifuji G."/>
            <person name="Takabayashi S."/>
            <person name="Kume K."/>
            <person name="Takagi M."/>
            <person name="Nakayama T."/>
            <person name="Kamikawa R."/>
            <person name="Inagaki Y."/>
            <person name="Hashimoto T."/>
        </authorList>
    </citation>
    <scope>NUCLEOTIDE SEQUENCE [LARGE SCALE GENOMIC DNA]</scope>
    <source>
        <strain evidence="2">NY0173</strain>
    </source>
</reference>
<dbReference type="Proteomes" id="UP000265618">
    <property type="component" value="Unassembled WGS sequence"/>
</dbReference>
<dbReference type="Pfam" id="PF14772">
    <property type="entry name" value="NYD-SP28"/>
    <property type="match status" value="1"/>
</dbReference>
<proteinExistence type="predicted"/>
<sequence length="82" mass="9199">VHDVWRQKLRQLKRGELLGAIESLVQDLDHHVDRKDALIGLLQTSLDAAESQQQRLLHAHVGTLDSLLTTLQGDLQGGCMYM</sequence>
<organism evidence="2 3">
    <name type="scientific">Kipferlia bialata</name>
    <dbReference type="NCBI Taxonomy" id="797122"/>
    <lineage>
        <taxon>Eukaryota</taxon>
        <taxon>Metamonada</taxon>
        <taxon>Carpediemonas-like organisms</taxon>
        <taxon>Kipferlia</taxon>
    </lineage>
</organism>
<evidence type="ECO:0000313" key="3">
    <source>
        <dbReference type="Proteomes" id="UP000265618"/>
    </source>
</evidence>
<accession>A0A391NU88</accession>
<dbReference type="OrthoDB" id="7760980at2759"/>
<feature type="non-terminal residue" evidence="2">
    <location>
        <position position="1"/>
    </location>
</feature>
<name>A0A391NU88_9EUKA</name>
<keyword evidence="3" id="KW-1185">Reference proteome</keyword>
<comment type="caution">
    <text evidence="2">The sequence shown here is derived from an EMBL/GenBank/DDBJ whole genome shotgun (WGS) entry which is preliminary data.</text>
</comment>
<dbReference type="InterPro" id="IPR039505">
    <property type="entry name" value="DRC1/2_N"/>
</dbReference>
<gene>
    <name evidence="2" type="ORF">KIPB_014881</name>
</gene>
<dbReference type="AlphaFoldDB" id="A0A391NU88"/>
<evidence type="ECO:0000259" key="1">
    <source>
        <dbReference type="Pfam" id="PF14772"/>
    </source>
</evidence>
<feature type="domain" description="Dynein regulatory complex protein 1/2 N-terminal" evidence="1">
    <location>
        <begin position="3"/>
        <end position="60"/>
    </location>
</feature>
<protein>
    <recommendedName>
        <fullName evidence="1">Dynein regulatory complex protein 1/2 N-terminal domain-containing protein</fullName>
    </recommendedName>
</protein>
<evidence type="ECO:0000313" key="2">
    <source>
        <dbReference type="EMBL" id="GCA64637.1"/>
    </source>
</evidence>